<evidence type="ECO:0000313" key="1">
    <source>
        <dbReference type="EMBL" id="MFC0470147.1"/>
    </source>
</evidence>
<name>A0ABV6KB32_9BACI</name>
<keyword evidence="2" id="KW-1185">Reference proteome</keyword>
<reference evidence="1 2" key="1">
    <citation type="submission" date="2024-09" db="EMBL/GenBank/DDBJ databases">
        <authorList>
            <person name="Sun Q."/>
            <person name="Mori K."/>
        </authorList>
    </citation>
    <scope>NUCLEOTIDE SEQUENCE [LARGE SCALE GENOMIC DNA]</scope>
    <source>
        <strain evidence="1 2">NCAIM B.02610</strain>
    </source>
</reference>
<gene>
    <name evidence="1" type="ORF">ACFFHM_06315</name>
</gene>
<protein>
    <submittedName>
        <fullName evidence="1">Uncharacterized protein</fullName>
    </submittedName>
</protein>
<dbReference type="Proteomes" id="UP001589838">
    <property type="component" value="Unassembled WGS sequence"/>
</dbReference>
<sequence>MDNFTKRIRASLLENQAVQIKESAIWYLPVETFDVAFKRVKRSKMDILMKMILLAVEQTNIRRAANLAEMLLVEELFIADLIEKMQRTGLIWLEKSIYKLTTKGHEQLKTGIIEEEMEEEWTELFYSPGHDEFWPSMPVPLPGTDDKWTLYRYAETQDLINRDRILQVLTEKENGLDEDGFQTVVADVNSFEQQTVEHVPCLEFQLYNKEQDIFYARVWNTWLERWDDMLEKQIEEQERIEWRRKWTEVGEFSG</sequence>
<accession>A0ABV6KB32</accession>
<organism evidence="1 2">
    <name type="scientific">Halalkalibacter kiskunsagensis</name>
    <dbReference type="NCBI Taxonomy" id="1548599"/>
    <lineage>
        <taxon>Bacteria</taxon>
        <taxon>Bacillati</taxon>
        <taxon>Bacillota</taxon>
        <taxon>Bacilli</taxon>
        <taxon>Bacillales</taxon>
        <taxon>Bacillaceae</taxon>
        <taxon>Halalkalibacter</taxon>
    </lineage>
</organism>
<proteinExistence type="predicted"/>
<dbReference type="EMBL" id="JBHLUX010000017">
    <property type="protein sequence ID" value="MFC0470147.1"/>
    <property type="molecule type" value="Genomic_DNA"/>
</dbReference>
<dbReference type="RefSeq" id="WP_335958826.1">
    <property type="nucleotide sequence ID" value="NZ_JAXBLX010000003.1"/>
</dbReference>
<evidence type="ECO:0000313" key="2">
    <source>
        <dbReference type="Proteomes" id="UP001589838"/>
    </source>
</evidence>
<comment type="caution">
    <text evidence="1">The sequence shown here is derived from an EMBL/GenBank/DDBJ whole genome shotgun (WGS) entry which is preliminary data.</text>
</comment>